<name>R4K8J1_CLOPA</name>
<dbReference type="Proteomes" id="UP000013523">
    <property type="component" value="Chromosome"/>
</dbReference>
<sequence>MILPGDREIPGDTNFIRRPLKIREDADKRAGNYGPKGNPYVKDTSCIDAAVEMKKVKLNFLVLTNTSISYIFI</sequence>
<keyword evidence="2" id="KW-1185">Reference proteome</keyword>
<dbReference type="HOGENOM" id="CLU_2698130_0_0_9"/>
<evidence type="ECO:0000313" key="1">
    <source>
        <dbReference type="EMBL" id="AGK98883.1"/>
    </source>
</evidence>
<accession>R4K8J1</accession>
<dbReference type="EMBL" id="CP003261">
    <property type="protein sequence ID" value="AGK98883.1"/>
    <property type="molecule type" value="Genomic_DNA"/>
</dbReference>
<proteinExistence type="predicted"/>
<evidence type="ECO:0000313" key="2">
    <source>
        <dbReference type="Proteomes" id="UP000013523"/>
    </source>
</evidence>
<organism evidence="1 2">
    <name type="scientific">Clostridium pasteurianum BC1</name>
    <dbReference type="NCBI Taxonomy" id="86416"/>
    <lineage>
        <taxon>Bacteria</taxon>
        <taxon>Bacillati</taxon>
        <taxon>Bacillota</taxon>
        <taxon>Clostridia</taxon>
        <taxon>Eubacteriales</taxon>
        <taxon>Clostridiaceae</taxon>
        <taxon>Clostridium</taxon>
    </lineage>
</organism>
<dbReference type="PATRIC" id="fig|86416.3.peg.4153"/>
<dbReference type="KEGG" id="cpas:Clopa_4150"/>
<dbReference type="RefSeq" id="WP_015617158.1">
    <property type="nucleotide sequence ID" value="NC_021182.1"/>
</dbReference>
<reference evidence="1 2" key="1">
    <citation type="submission" date="2012-01" db="EMBL/GenBank/DDBJ databases">
        <title>Complete sequence of chromosome of Clostridium pasteurianum BC1.</title>
        <authorList>
            <consortium name="US DOE Joint Genome Institute"/>
            <person name="Lucas S."/>
            <person name="Han J."/>
            <person name="Lapidus A."/>
            <person name="Cheng J.-F."/>
            <person name="Goodwin L."/>
            <person name="Pitluck S."/>
            <person name="Peters L."/>
            <person name="Mikhailova N."/>
            <person name="Teshima H."/>
            <person name="Detter J.C."/>
            <person name="Han C."/>
            <person name="Tapia R."/>
            <person name="Land M."/>
            <person name="Hauser L."/>
            <person name="Kyrpides N."/>
            <person name="Ivanova N."/>
            <person name="Pagani I."/>
            <person name="Dunn J."/>
            <person name="Taghavi S."/>
            <person name="Francis A."/>
            <person name="van der Lelie D."/>
            <person name="Woyke T."/>
        </authorList>
    </citation>
    <scope>NUCLEOTIDE SEQUENCE [LARGE SCALE GENOMIC DNA]</scope>
    <source>
        <strain evidence="1 2">BC1</strain>
    </source>
</reference>
<dbReference type="AlphaFoldDB" id="R4K8J1"/>
<gene>
    <name evidence="1" type="ORF">Clopa_4150</name>
</gene>
<protein>
    <submittedName>
        <fullName evidence="1">Uncharacterized protein</fullName>
    </submittedName>
</protein>